<dbReference type="Proteomes" id="UP000528322">
    <property type="component" value="Unassembled WGS sequence"/>
</dbReference>
<feature type="short sequence motif" description="DGA/G" evidence="4">
    <location>
        <begin position="186"/>
        <end position="188"/>
    </location>
</feature>
<evidence type="ECO:0000256" key="1">
    <source>
        <dbReference type="ARBA" id="ARBA00022801"/>
    </source>
</evidence>
<evidence type="ECO:0000313" key="6">
    <source>
        <dbReference type="EMBL" id="MBB5022216.1"/>
    </source>
</evidence>
<dbReference type="EMBL" id="JACHID010000009">
    <property type="protein sequence ID" value="MBB5022216.1"/>
    <property type="molecule type" value="Genomic_DNA"/>
</dbReference>
<organism evidence="6 7">
    <name type="scientific">Desulfurispira natronophila</name>
    <dbReference type="NCBI Taxonomy" id="682562"/>
    <lineage>
        <taxon>Bacteria</taxon>
        <taxon>Pseudomonadati</taxon>
        <taxon>Chrysiogenota</taxon>
        <taxon>Chrysiogenia</taxon>
        <taxon>Chrysiogenales</taxon>
        <taxon>Chrysiogenaceae</taxon>
        <taxon>Desulfurispira</taxon>
    </lineage>
</organism>
<dbReference type="Gene3D" id="3.40.1090.10">
    <property type="entry name" value="Cytosolic phospholipase A2 catalytic domain"/>
    <property type="match status" value="1"/>
</dbReference>
<comment type="caution">
    <text evidence="6">The sequence shown here is derived from an EMBL/GenBank/DDBJ whole genome shotgun (WGS) entry which is preliminary data.</text>
</comment>
<dbReference type="GO" id="GO:0016787">
    <property type="term" value="F:hydrolase activity"/>
    <property type="evidence" value="ECO:0007669"/>
    <property type="project" value="UniProtKB-UniRule"/>
</dbReference>
<reference evidence="6 7" key="1">
    <citation type="submission" date="2020-08" db="EMBL/GenBank/DDBJ databases">
        <title>Genomic Encyclopedia of Type Strains, Phase IV (KMG-IV): sequencing the most valuable type-strain genomes for metagenomic binning, comparative biology and taxonomic classification.</title>
        <authorList>
            <person name="Goeker M."/>
        </authorList>
    </citation>
    <scope>NUCLEOTIDE SEQUENCE [LARGE SCALE GENOMIC DNA]</scope>
    <source>
        <strain evidence="6 7">DSM 22071</strain>
    </source>
</reference>
<dbReference type="SUPFAM" id="SSF52151">
    <property type="entry name" value="FabD/lysophospholipase-like"/>
    <property type="match status" value="1"/>
</dbReference>
<evidence type="ECO:0000256" key="2">
    <source>
        <dbReference type="ARBA" id="ARBA00022963"/>
    </source>
</evidence>
<proteinExistence type="predicted"/>
<gene>
    <name evidence="6" type="ORF">HNR37_001548</name>
</gene>
<keyword evidence="3 4" id="KW-0443">Lipid metabolism</keyword>
<feature type="short sequence motif" description="GXGXXG" evidence="4">
    <location>
        <begin position="12"/>
        <end position="17"/>
    </location>
</feature>
<dbReference type="Pfam" id="PF01734">
    <property type="entry name" value="Patatin"/>
    <property type="match status" value="1"/>
</dbReference>
<name>A0A7W8DH55_9BACT</name>
<dbReference type="GO" id="GO:0016042">
    <property type="term" value="P:lipid catabolic process"/>
    <property type="evidence" value="ECO:0007669"/>
    <property type="project" value="UniProtKB-UniRule"/>
</dbReference>
<keyword evidence="7" id="KW-1185">Reference proteome</keyword>
<dbReference type="PROSITE" id="PS51635">
    <property type="entry name" value="PNPLA"/>
    <property type="match status" value="1"/>
</dbReference>
<protein>
    <submittedName>
        <fullName evidence="6">NTE family protein</fullName>
    </submittedName>
</protein>
<feature type="domain" description="PNPLA" evidence="5">
    <location>
        <begin position="8"/>
        <end position="199"/>
    </location>
</feature>
<feature type="active site" description="Proton acceptor" evidence="4">
    <location>
        <position position="186"/>
    </location>
</feature>
<keyword evidence="1 4" id="KW-0378">Hydrolase</keyword>
<keyword evidence="2 4" id="KW-0442">Lipid degradation</keyword>
<dbReference type="InterPro" id="IPR016035">
    <property type="entry name" value="Acyl_Trfase/lysoPLipase"/>
</dbReference>
<dbReference type="InterPro" id="IPR002641">
    <property type="entry name" value="PNPLA_dom"/>
</dbReference>
<feature type="short sequence motif" description="GXSXG" evidence="4">
    <location>
        <begin position="39"/>
        <end position="43"/>
    </location>
</feature>
<evidence type="ECO:0000259" key="5">
    <source>
        <dbReference type="PROSITE" id="PS51635"/>
    </source>
</evidence>
<evidence type="ECO:0000256" key="4">
    <source>
        <dbReference type="PROSITE-ProRule" id="PRU01161"/>
    </source>
</evidence>
<dbReference type="AlphaFoldDB" id="A0A7W8DH55"/>
<evidence type="ECO:0000256" key="3">
    <source>
        <dbReference type="ARBA" id="ARBA00023098"/>
    </source>
</evidence>
<feature type="active site" description="Nucleophile" evidence="4">
    <location>
        <position position="41"/>
    </location>
</feature>
<evidence type="ECO:0000313" key="7">
    <source>
        <dbReference type="Proteomes" id="UP000528322"/>
    </source>
</evidence>
<dbReference type="PANTHER" id="PTHR14226:SF76">
    <property type="entry name" value="NTE FAMILY PROTEIN RSSA"/>
    <property type="match status" value="1"/>
</dbReference>
<accession>A0A7W8DH55</accession>
<dbReference type="InterPro" id="IPR050301">
    <property type="entry name" value="NTE"/>
</dbReference>
<sequence>MIEPTISLALGGGGARGIAHLGVLRALEEAEIRPSLLVGTSMGAVIGAMYAYYRKTADVEKNIEALVNSDFMRITGLDGYAAPSNSIEKKGLDYVFSRLRKNMQLTRVFTRSGTIPSEALLQAMEHLIDDVNIEDLAIPFCAVATDLAAGKPVLFTSGPVRVAMAASATIPGVFSPLEYQDMQLIDGAASYLTPTPPARQMSDAPVIAVDVSKSLELPFTDRGYGVYCRSSDIAMTNYNTLLVGQADMVIRPDVALVSWADFHRYQELIDMGYAACQEAMPEITAIVKKGRSPLRRWWQRWRNTFNAND</sequence>
<dbReference type="RefSeq" id="WP_183732331.1">
    <property type="nucleotide sequence ID" value="NZ_JACHID010000009.1"/>
</dbReference>
<dbReference type="PANTHER" id="PTHR14226">
    <property type="entry name" value="NEUROPATHY TARGET ESTERASE/SWISS CHEESE D.MELANOGASTER"/>
    <property type="match status" value="1"/>
</dbReference>